<reference evidence="3" key="2">
    <citation type="submission" date="2023-01" db="EMBL/GenBank/DDBJ databases">
        <title>Draft genome sequence of Litoribrevibacter albus strain NBRC 110071.</title>
        <authorList>
            <person name="Sun Q."/>
            <person name="Mori K."/>
        </authorList>
    </citation>
    <scope>NUCLEOTIDE SEQUENCE</scope>
    <source>
        <strain evidence="3">NBRC 110071</strain>
    </source>
</reference>
<proteinExistence type="predicted"/>
<feature type="region of interest" description="Disordered" evidence="1">
    <location>
        <begin position="23"/>
        <end position="52"/>
    </location>
</feature>
<dbReference type="AlphaFoldDB" id="A0AA37SBA7"/>
<dbReference type="Gene3D" id="3.40.50.1820">
    <property type="entry name" value="alpha/beta hydrolase"/>
    <property type="match status" value="1"/>
</dbReference>
<protein>
    <recommendedName>
        <fullName evidence="5">Bacterial virulence factor lipase N-terminal domain-containing protein</fullName>
    </recommendedName>
</protein>
<dbReference type="PROSITE" id="PS51257">
    <property type="entry name" value="PROKAR_LIPOPROTEIN"/>
    <property type="match status" value="1"/>
</dbReference>
<comment type="caution">
    <text evidence="3">The sequence shown here is derived from an EMBL/GenBank/DDBJ whole genome shotgun (WGS) entry which is preliminary data.</text>
</comment>
<evidence type="ECO:0000256" key="2">
    <source>
        <dbReference type="SAM" id="SignalP"/>
    </source>
</evidence>
<organism evidence="3 4">
    <name type="scientific">Litoribrevibacter albus</name>
    <dbReference type="NCBI Taxonomy" id="1473156"/>
    <lineage>
        <taxon>Bacteria</taxon>
        <taxon>Pseudomonadati</taxon>
        <taxon>Pseudomonadota</taxon>
        <taxon>Gammaproteobacteria</taxon>
        <taxon>Oceanospirillales</taxon>
        <taxon>Oceanospirillaceae</taxon>
        <taxon>Litoribrevibacter</taxon>
    </lineage>
</organism>
<name>A0AA37SBA7_9GAMM</name>
<evidence type="ECO:0000313" key="3">
    <source>
        <dbReference type="EMBL" id="GLQ31281.1"/>
    </source>
</evidence>
<evidence type="ECO:0000313" key="4">
    <source>
        <dbReference type="Proteomes" id="UP001161389"/>
    </source>
</evidence>
<feature type="chain" id="PRO_5041369498" description="Bacterial virulence factor lipase N-terminal domain-containing protein" evidence="2">
    <location>
        <begin position="19"/>
        <end position="1107"/>
    </location>
</feature>
<keyword evidence="4" id="KW-1185">Reference proteome</keyword>
<dbReference type="EMBL" id="BSNM01000011">
    <property type="protein sequence ID" value="GLQ31281.1"/>
    <property type="molecule type" value="Genomic_DNA"/>
</dbReference>
<reference evidence="3" key="1">
    <citation type="journal article" date="2014" name="Int. J. Syst. Evol. Microbiol.">
        <title>Complete genome sequence of Corynebacterium casei LMG S-19264T (=DSM 44701T), isolated from a smear-ripened cheese.</title>
        <authorList>
            <consortium name="US DOE Joint Genome Institute (JGI-PGF)"/>
            <person name="Walter F."/>
            <person name="Albersmeier A."/>
            <person name="Kalinowski J."/>
            <person name="Ruckert C."/>
        </authorList>
    </citation>
    <scope>NUCLEOTIDE SEQUENCE</scope>
    <source>
        <strain evidence="3">NBRC 110071</strain>
    </source>
</reference>
<accession>A0AA37SBA7</accession>
<sequence length="1107" mass="113606">MLKKSLLSLAIAAGLGLAGCSGTDSTGSVDSNGGNPDQRGADQGSLDLVNNPGTYPLYDPGASVVPVPSDLQYSGTTDGTIVFSGETSNSFKFIDPDTGTTGTNFNPVTNALADMDGASVLAQIDLPFSGSIDATTVVANQSVFLVQLVDCQDADGNDRDPITGCLANGELTYINPAALDGSDVTTISESFGDTPNFRAEVITHTGGTENSVLRITPLEPLDGATRYMVFLTNGIKTSEGESVNPSVQYNAIGGDEVIPVALEPVRSLVQGYETLAGGYVATILTDALTNHLLYLASSGTQGELLSTENQQLLADFGIDYTTIVDLATATAAITQASAATPDSVVMSYSFTTGGTNEVLSVMTAPGLANSALQAAQAHPTVAATFNAPQPRAINITKTEVIEGMDVRVGTIDLPYFLTAPSFYQDLAKAADPAEQLTAANVINAKWQANDEIDDLAATLGAGFEALGAITPPTEKVTRFFPFAKATGTLQAPIEVFLPAGAPTQTIIYQHGLGTNRSIAISFAKQMTAAGYAVVAMDYALHGLEPTDFVDALGLIDLTSTGAKLSPLNATTVDTTSKVAVTAEAAGIDTATVAAALAAVAGGSPTAEEQAVYNVFVSVSSTVAAIDDAVTTVAAYAADNSNPAPTATQVAYATAYQTVSTTDNYDVTDPAIQAALAYQGYQTATLGQYMVNENHFGLTTDNGSTPRAISAADLVDGSSESGKLFVYPLHFQITRDNFRQSVMGLLNLGASLGNISTEVGVTLPQHDGTKSLVNFVGHSFGAILGASYASINNTVGFYNVNNNAIVQGAIAQLDTGNPTLNATFQGALSTALGTDNLACDQASTFVLDTLQPIEDGSGGAIPAGTAAAVAASDEVKSLNVLGCGNSNLPHLQTVTLVNGSGSLAKLNEHSPEYAPPVIAGLTALGIPQGSASFEAFMRVLQGTLDSVDPLSLSASYSSPLVTNTTGVLSIMVEDDDSVLNSADDSRPYIYAKAPVANTANNMAGFSAPLVGTEPQNIAMGLTDITAGATGDGTSLQQVAVRFHSNHAGTEADPNPDHNTFELNSLLTADPDANEQEMTAIVQSFINFSGTVVSVGSVAAGSIEATTAP</sequence>
<dbReference type="SUPFAM" id="SSF53474">
    <property type="entry name" value="alpha/beta-Hydrolases"/>
    <property type="match status" value="1"/>
</dbReference>
<gene>
    <name evidence="3" type="ORF">GCM10007876_17600</name>
</gene>
<evidence type="ECO:0000256" key="1">
    <source>
        <dbReference type="SAM" id="MobiDB-lite"/>
    </source>
</evidence>
<dbReference type="Proteomes" id="UP001161389">
    <property type="component" value="Unassembled WGS sequence"/>
</dbReference>
<feature type="signal peptide" evidence="2">
    <location>
        <begin position="1"/>
        <end position="18"/>
    </location>
</feature>
<dbReference type="RefSeq" id="WP_284380830.1">
    <property type="nucleotide sequence ID" value="NZ_BSNM01000011.1"/>
</dbReference>
<evidence type="ECO:0008006" key="5">
    <source>
        <dbReference type="Google" id="ProtNLM"/>
    </source>
</evidence>
<dbReference type="InterPro" id="IPR029058">
    <property type="entry name" value="AB_hydrolase_fold"/>
</dbReference>
<keyword evidence="2" id="KW-0732">Signal</keyword>
<feature type="compositionally biased region" description="Polar residues" evidence="1">
    <location>
        <begin position="23"/>
        <end position="35"/>
    </location>
</feature>